<feature type="compositionally biased region" description="Polar residues" evidence="1">
    <location>
        <begin position="8"/>
        <end position="25"/>
    </location>
</feature>
<feature type="region of interest" description="Disordered" evidence="1">
    <location>
        <begin position="97"/>
        <end position="133"/>
    </location>
</feature>
<dbReference type="OrthoDB" id="10256743at2759"/>
<evidence type="ECO:0000313" key="2">
    <source>
        <dbReference type="EMBL" id="KLO16950.1"/>
    </source>
</evidence>
<reference evidence="2 3" key="1">
    <citation type="submission" date="2015-04" db="EMBL/GenBank/DDBJ databases">
        <title>Complete genome sequence of Schizopora paradoxa KUC8140, a cosmopolitan wood degrader in East Asia.</title>
        <authorList>
            <consortium name="DOE Joint Genome Institute"/>
            <person name="Min B."/>
            <person name="Park H."/>
            <person name="Jang Y."/>
            <person name="Kim J.-J."/>
            <person name="Kim K.H."/>
            <person name="Pangilinan J."/>
            <person name="Lipzen A."/>
            <person name="Riley R."/>
            <person name="Grigoriev I.V."/>
            <person name="Spatafora J.W."/>
            <person name="Choi I.-G."/>
        </authorList>
    </citation>
    <scope>NUCLEOTIDE SEQUENCE [LARGE SCALE GENOMIC DNA]</scope>
    <source>
        <strain evidence="2 3">KUC8140</strain>
    </source>
</reference>
<dbReference type="InParanoid" id="A0A0H2RXZ4"/>
<feature type="compositionally biased region" description="Low complexity" evidence="1">
    <location>
        <begin position="113"/>
        <end position="127"/>
    </location>
</feature>
<dbReference type="STRING" id="27342.A0A0H2RXZ4"/>
<organism evidence="2 3">
    <name type="scientific">Schizopora paradoxa</name>
    <dbReference type="NCBI Taxonomy" id="27342"/>
    <lineage>
        <taxon>Eukaryota</taxon>
        <taxon>Fungi</taxon>
        <taxon>Dikarya</taxon>
        <taxon>Basidiomycota</taxon>
        <taxon>Agaricomycotina</taxon>
        <taxon>Agaricomycetes</taxon>
        <taxon>Hymenochaetales</taxon>
        <taxon>Schizoporaceae</taxon>
        <taxon>Schizopora</taxon>
    </lineage>
</organism>
<dbReference type="EMBL" id="KQ085910">
    <property type="protein sequence ID" value="KLO16950.1"/>
    <property type="molecule type" value="Genomic_DNA"/>
</dbReference>
<feature type="region of interest" description="Disordered" evidence="1">
    <location>
        <begin position="47"/>
        <end position="69"/>
    </location>
</feature>
<proteinExistence type="predicted"/>
<name>A0A0H2RXZ4_9AGAM</name>
<sequence length="457" mass="51281">MAEEHPETTSSLPSEANAASSSSLINPVPMSFPAILRNKMVTSRFAHLRTPTESSPVQSVRKRSRDDKLGKRWVRRKDNDQFKGNQHIFRGDERDFMRPAPRRTFPDPLPRYLQRSLSAPSAPSRPQYDPLSANAGRFSMSLKGIRRTLRQQRWRAEYLVRAVEDEMLDWLHEGGTVYLPDEPPNHPYDAPGTPVRSLPVVFEVSRTPLQLVWDVEQDNFARYVVHCCARYHNVVSYSKDIAGRRLTFLLRPNVTRPDFTAVSGIATPPATETDRTLDDSSEPDTMSVADSQDLDSDFDDSDTHTRRRHGGLSAVAELSDVDDGDEVEGQRRALAGLTLDPRRKAHRLEESAEDDADAESDDVVGDGQLATSVASLNIQDEDASQAIELTNASTPRPRERLGLWDRRQGLARRAPSSPSASPSPIQREVKFPNRLRTRRATAQGTLTKISLFDFVYG</sequence>
<dbReference type="Proteomes" id="UP000053477">
    <property type="component" value="Unassembled WGS sequence"/>
</dbReference>
<feature type="region of interest" description="Disordered" evidence="1">
    <location>
        <begin position="262"/>
        <end position="311"/>
    </location>
</feature>
<evidence type="ECO:0000313" key="3">
    <source>
        <dbReference type="Proteomes" id="UP000053477"/>
    </source>
</evidence>
<gene>
    <name evidence="2" type="ORF">SCHPADRAFT_869036</name>
</gene>
<dbReference type="AlphaFoldDB" id="A0A0H2RXZ4"/>
<feature type="region of interest" description="Disordered" evidence="1">
    <location>
        <begin position="1"/>
        <end position="26"/>
    </location>
</feature>
<protein>
    <submittedName>
        <fullName evidence="2">Uncharacterized protein</fullName>
    </submittedName>
</protein>
<accession>A0A0H2RXZ4</accession>
<evidence type="ECO:0000256" key="1">
    <source>
        <dbReference type="SAM" id="MobiDB-lite"/>
    </source>
</evidence>
<keyword evidence="3" id="KW-1185">Reference proteome</keyword>